<keyword evidence="2" id="KW-1185">Reference proteome</keyword>
<evidence type="ECO:0000313" key="2">
    <source>
        <dbReference type="Proteomes" id="UP001060215"/>
    </source>
</evidence>
<accession>A0ACC0H5K5</accession>
<evidence type="ECO:0000313" key="1">
    <source>
        <dbReference type="EMBL" id="KAI8008579.1"/>
    </source>
</evidence>
<dbReference type="Proteomes" id="UP001060215">
    <property type="component" value="Chromosome 7"/>
</dbReference>
<dbReference type="EMBL" id="CM045764">
    <property type="protein sequence ID" value="KAI8008579.1"/>
    <property type="molecule type" value="Genomic_DNA"/>
</dbReference>
<protein>
    <submittedName>
        <fullName evidence="1">Uncharacterized protein</fullName>
    </submittedName>
</protein>
<comment type="caution">
    <text evidence="1">The sequence shown here is derived from an EMBL/GenBank/DDBJ whole genome shotgun (WGS) entry which is preliminary data.</text>
</comment>
<name>A0ACC0H5K5_9ERIC</name>
<sequence>MPGGVDVVGRNGNYDIFRCAYEETMHRVVAQGPYAVQGAFLIVDYWQTNLILDRMRVVRFAVWVRLHGLPLECLSMEAGFQLGQAIREVLQMDYDEGTPQNIRFLRRIPTDHPLISGFFFNVKMAMIDG</sequence>
<gene>
    <name evidence="1" type="ORF">LOK49_LG07G03196</name>
</gene>
<reference evidence="1 2" key="1">
    <citation type="journal article" date="2022" name="Plant J.">
        <title>Chromosome-level genome of Camellia lanceoleosa provides a valuable resource for understanding genome evolution and self-incompatibility.</title>
        <authorList>
            <person name="Gong W."/>
            <person name="Xiao S."/>
            <person name="Wang L."/>
            <person name="Liao Z."/>
            <person name="Chang Y."/>
            <person name="Mo W."/>
            <person name="Hu G."/>
            <person name="Li W."/>
            <person name="Zhao G."/>
            <person name="Zhu H."/>
            <person name="Hu X."/>
            <person name="Ji K."/>
            <person name="Xiang X."/>
            <person name="Song Q."/>
            <person name="Yuan D."/>
            <person name="Jin S."/>
            <person name="Zhang L."/>
        </authorList>
    </citation>
    <scope>NUCLEOTIDE SEQUENCE [LARGE SCALE GENOMIC DNA]</scope>
    <source>
        <strain evidence="1">SQ_2022a</strain>
    </source>
</reference>
<organism evidence="1 2">
    <name type="scientific">Camellia lanceoleosa</name>
    <dbReference type="NCBI Taxonomy" id="1840588"/>
    <lineage>
        <taxon>Eukaryota</taxon>
        <taxon>Viridiplantae</taxon>
        <taxon>Streptophyta</taxon>
        <taxon>Embryophyta</taxon>
        <taxon>Tracheophyta</taxon>
        <taxon>Spermatophyta</taxon>
        <taxon>Magnoliopsida</taxon>
        <taxon>eudicotyledons</taxon>
        <taxon>Gunneridae</taxon>
        <taxon>Pentapetalae</taxon>
        <taxon>asterids</taxon>
        <taxon>Ericales</taxon>
        <taxon>Theaceae</taxon>
        <taxon>Camellia</taxon>
    </lineage>
</organism>
<proteinExistence type="predicted"/>